<keyword evidence="10" id="KW-1185">Reference proteome</keyword>
<keyword evidence="4" id="KW-0238">DNA-binding</keyword>
<proteinExistence type="predicted"/>
<comment type="caution">
    <text evidence="9">The sequence shown here is derived from an EMBL/GenBank/DDBJ whole genome shotgun (WGS) entry which is preliminary data.</text>
</comment>
<dbReference type="GO" id="GO:0003677">
    <property type="term" value="F:DNA binding"/>
    <property type="evidence" value="ECO:0007669"/>
    <property type="project" value="UniProtKB-KW"/>
</dbReference>
<evidence type="ECO:0000313" key="10">
    <source>
        <dbReference type="Proteomes" id="UP001270362"/>
    </source>
</evidence>
<dbReference type="SMART" id="SM00066">
    <property type="entry name" value="GAL4"/>
    <property type="match status" value="1"/>
</dbReference>
<keyword evidence="2" id="KW-0862">Zinc</keyword>
<reference evidence="9" key="2">
    <citation type="submission" date="2023-06" db="EMBL/GenBank/DDBJ databases">
        <authorList>
            <consortium name="Lawrence Berkeley National Laboratory"/>
            <person name="Haridas S."/>
            <person name="Hensen N."/>
            <person name="Bonometti L."/>
            <person name="Westerberg I."/>
            <person name="Brannstrom I.O."/>
            <person name="Guillou S."/>
            <person name="Cros-Aarteil S."/>
            <person name="Calhoun S."/>
            <person name="Kuo A."/>
            <person name="Mondo S."/>
            <person name="Pangilinan J."/>
            <person name="Riley R."/>
            <person name="Labutti K."/>
            <person name="Andreopoulos B."/>
            <person name="Lipzen A."/>
            <person name="Chen C."/>
            <person name="Yanf M."/>
            <person name="Daum C."/>
            <person name="Ng V."/>
            <person name="Clum A."/>
            <person name="Steindorff A."/>
            <person name="Ohm R."/>
            <person name="Martin F."/>
            <person name="Silar P."/>
            <person name="Natvig D."/>
            <person name="Lalanne C."/>
            <person name="Gautier V."/>
            <person name="Ament-Velasquez S.L."/>
            <person name="Kruys A."/>
            <person name="Hutchinson M.I."/>
            <person name="Powell A.J."/>
            <person name="Barry K."/>
            <person name="Miller A.N."/>
            <person name="Grigoriev I.V."/>
            <person name="Debuchy R."/>
            <person name="Gladieux P."/>
            <person name="Thoren M.H."/>
            <person name="Johannesson H."/>
        </authorList>
    </citation>
    <scope>NUCLEOTIDE SEQUENCE</scope>
    <source>
        <strain evidence="9">CBS 314.62</strain>
    </source>
</reference>
<dbReference type="EMBL" id="JAULSO010000002">
    <property type="protein sequence ID" value="KAK3688231.1"/>
    <property type="molecule type" value="Genomic_DNA"/>
</dbReference>
<evidence type="ECO:0000256" key="4">
    <source>
        <dbReference type="ARBA" id="ARBA00023125"/>
    </source>
</evidence>
<dbReference type="CDD" id="cd00067">
    <property type="entry name" value="GAL4"/>
    <property type="match status" value="1"/>
</dbReference>
<dbReference type="GO" id="GO:0000981">
    <property type="term" value="F:DNA-binding transcription factor activity, RNA polymerase II-specific"/>
    <property type="evidence" value="ECO:0007669"/>
    <property type="project" value="InterPro"/>
</dbReference>
<evidence type="ECO:0000256" key="5">
    <source>
        <dbReference type="ARBA" id="ARBA00023163"/>
    </source>
</evidence>
<dbReference type="InterPro" id="IPR001138">
    <property type="entry name" value="Zn2Cys6_DnaBD"/>
</dbReference>
<evidence type="ECO:0000313" key="9">
    <source>
        <dbReference type="EMBL" id="KAK3688231.1"/>
    </source>
</evidence>
<dbReference type="PANTHER" id="PTHR36206">
    <property type="entry name" value="ASPERCRYPTIN BIOSYNTHESIS CLUSTER-SPECIFIC TRANSCRIPTION REGULATOR ATNN-RELATED"/>
    <property type="match status" value="1"/>
</dbReference>
<sequence>MSLANSDFVSFQPQRKKQQTKQKPNAGPSILTFALQHRPKTTRASGPKVRSGCSTCKKRHVKCDEAKPSCQRCIKWQGFCDGYAAQPQRSSPSSPSPRPAERSPKCLTETAKDDQVSLITEPDFNSGVFKHQWEKAYFDHFQILSDNIGGGFFTTNLFSQTIPQLCHNEPAVRYAAIAIGALANAKAPNMLPRSSNALVGENSPHYKLAVTYYGRALRIVHDRQGPSNDDTLRAALIACILFTCFETMHGSRDAAINHINHGLVIVEHFMQAQRKRTQLLELADHQTDLLVTQSMIQQYSPPSPYHMHFANSPSPPEFLATPINNTSSPSPLSSGFVEYREKSPAPLVLEDEILQIFQRLDYQSWTTGLHTRWRRGPRMHLRAMGNHSPSDIPTSFTELVEARRWWDLVQHWALHFPRAAIEQLMILSGNGLEIDPNVFELIDFCDIPELKAMQEQNLGILESWRAAFLSLYTVARDNQKTDPAAFFQAVSLMLQFHVSWIGVRTACFSDYNTLYMITPRFKEMVRLSEILLANQPKPAGSTEVFTMDNGPTLALMLSATKCRDYHVREEAIAVLKRYPRTDAFWTSRAAAALGESNQFNEEENEKHGTLAEQFWRLRRREGIMADRKNECLGFWWGRNPETGEWTYQSRMVEW</sequence>
<gene>
    <name evidence="9" type="ORF">B0T22DRAFT_148281</name>
</gene>
<dbReference type="AlphaFoldDB" id="A0AAE1CC85"/>
<evidence type="ECO:0000259" key="8">
    <source>
        <dbReference type="PROSITE" id="PS50048"/>
    </source>
</evidence>
<keyword evidence="1" id="KW-0479">Metal-binding</keyword>
<dbReference type="InterPro" id="IPR021858">
    <property type="entry name" value="Fun_TF"/>
</dbReference>
<evidence type="ECO:0000256" key="1">
    <source>
        <dbReference type="ARBA" id="ARBA00022723"/>
    </source>
</evidence>
<dbReference type="InterPro" id="IPR036864">
    <property type="entry name" value="Zn2-C6_fun-type_DNA-bd_sf"/>
</dbReference>
<evidence type="ECO:0000256" key="6">
    <source>
        <dbReference type="ARBA" id="ARBA00023242"/>
    </source>
</evidence>
<reference evidence="9" key="1">
    <citation type="journal article" date="2023" name="Mol. Phylogenet. Evol.">
        <title>Genome-scale phylogeny and comparative genomics of the fungal order Sordariales.</title>
        <authorList>
            <person name="Hensen N."/>
            <person name="Bonometti L."/>
            <person name="Westerberg I."/>
            <person name="Brannstrom I.O."/>
            <person name="Guillou S."/>
            <person name="Cros-Aarteil S."/>
            <person name="Calhoun S."/>
            <person name="Haridas S."/>
            <person name="Kuo A."/>
            <person name="Mondo S."/>
            <person name="Pangilinan J."/>
            <person name="Riley R."/>
            <person name="LaButti K."/>
            <person name="Andreopoulos B."/>
            <person name="Lipzen A."/>
            <person name="Chen C."/>
            <person name="Yan M."/>
            <person name="Daum C."/>
            <person name="Ng V."/>
            <person name="Clum A."/>
            <person name="Steindorff A."/>
            <person name="Ohm R.A."/>
            <person name="Martin F."/>
            <person name="Silar P."/>
            <person name="Natvig D.O."/>
            <person name="Lalanne C."/>
            <person name="Gautier V."/>
            <person name="Ament-Velasquez S.L."/>
            <person name="Kruys A."/>
            <person name="Hutchinson M.I."/>
            <person name="Powell A.J."/>
            <person name="Barry K."/>
            <person name="Miller A.N."/>
            <person name="Grigoriev I.V."/>
            <person name="Debuchy R."/>
            <person name="Gladieux P."/>
            <person name="Hiltunen Thoren M."/>
            <person name="Johannesson H."/>
        </authorList>
    </citation>
    <scope>NUCLEOTIDE SEQUENCE</scope>
    <source>
        <strain evidence="9">CBS 314.62</strain>
    </source>
</reference>
<dbReference type="Proteomes" id="UP001270362">
    <property type="component" value="Unassembled WGS sequence"/>
</dbReference>
<dbReference type="Pfam" id="PF11951">
    <property type="entry name" value="Fungal_trans_2"/>
    <property type="match status" value="1"/>
</dbReference>
<dbReference type="PROSITE" id="PS50048">
    <property type="entry name" value="ZN2_CY6_FUNGAL_2"/>
    <property type="match status" value="1"/>
</dbReference>
<dbReference type="SUPFAM" id="SSF57701">
    <property type="entry name" value="Zn2/Cys6 DNA-binding domain"/>
    <property type="match status" value="1"/>
</dbReference>
<dbReference type="GO" id="GO:0008270">
    <property type="term" value="F:zinc ion binding"/>
    <property type="evidence" value="ECO:0007669"/>
    <property type="project" value="InterPro"/>
</dbReference>
<name>A0AAE1CC85_9PEZI</name>
<feature type="domain" description="Zn(2)-C6 fungal-type" evidence="8">
    <location>
        <begin position="52"/>
        <end position="80"/>
    </location>
</feature>
<organism evidence="9 10">
    <name type="scientific">Podospora appendiculata</name>
    <dbReference type="NCBI Taxonomy" id="314037"/>
    <lineage>
        <taxon>Eukaryota</taxon>
        <taxon>Fungi</taxon>
        <taxon>Dikarya</taxon>
        <taxon>Ascomycota</taxon>
        <taxon>Pezizomycotina</taxon>
        <taxon>Sordariomycetes</taxon>
        <taxon>Sordariomycetidae</taxon>
        <taxon>Sordariales</taxon>
        <taxon>Podosporaceae</taxon>
        <taxon>Podospora</taxon>
    </lineage>
</organism>
<feature type="region of interest" description="Disordered" evidence="7">
    <location>
        <begin position="1"/>
        <end position="29"/>
    </location>
</feature>
<keyword evidence="3" id="KW-0805">Transcription regulation</keyword>
<evidence type="ECO:0000256" key="3">
    <source>
        <dbReference type="ARBA" id="ARBA00023015"/>
    </source>
</evidence>
<protein>
    <recommendedName>
        <fullName evidence="8">Zn(2)-C6 fungal-type domain-containing protein</fullName>
    </recommendedName>
</protein>
<evidence type="ECO:0000256" key="2">
    <source>
        <dbReference type="ARBA" id="ARBA00022833"/>
    </source>
</evidence>
<feature type="compositionally biased region" description="Polar residues" evidence="7">
    <location>
        <begin position="1"/>
        <end position="11"/>
    </location>
</feature>
<evidence type="ECO:0000256" key="7">
    <source>
        <dbReference type="SAM" id="MobiDB-lite"/>
    </source>
</evidence>
<dbReference type="PANTHER" id="PTHR36206:SF4">
    <property type="entry name" value="HYPOTHETICAL CONSERVED PROTEIN (EUROFUNG)-RELATED"/>
    <property type="match status" value="1"/>
</dbReference>
<dbReference type="Pfam" id="PF00172">
    <property type="entry name" value="Zn_clus"/>
    <property type="match status" value="1"/>
</dbReference>
<keyword evidence="6" id="KW-0539">Nucleus</keyword>
<dbReference type="Gene3D" id="4.10.240.10">
    <property type="entry name" value="Zn(2)-C6 fungal-type DNA-binding domain"/>
    <property type="match status" value="1"/>
</dbReference>
<dbReference type="InterPro" id="IPR052360">
    <property type="entry name" value="Transcr_Regulatory_Proteins"/>
</dbReference>
<keyword evidence="5" id="KW-0804">Transcription</keyword>
<accession>A0AAE1CC85</accession>